<dbReference type="EC" id="4.2.2.-" evidence="3"/>
<dbReference type="EMBL" id="CP003123">
    <property type="protein sequence ID" value="AGF74522.1"/>
    <property type="molecule type" value="Genomic_DNA"/>
</dbReference>
<dbReference type="InterPro" id="IPR036908">
    <property type="entry name" value="RlpA-like_sf"/>
</dbReference>
<dbReference type="GO" id="GO:0008932">
    <property type="term" value="F:lytic endotransglycosylase activity"/>
    <property type="evidence" value="ECO:0007669"/>
    <property type="project" value="UniProtKB-UniRule"/>
</dbReference>
<dbReference type="Gene3D" id="2.40.40.10">
    <property type="entry name" value="RlpA-like domain"/>
    <property type="match status" value="1"/>
</dbReference>
<accession>M1NYK4</accession>
<dbReference type="NCBIfam" id="TIGR00413">
    <property type="entry name" value="rlpA"/>
    <property type="match status" value="1"/>
</dbReference>
<keyword evidence="7" id="KW-1185">Reference proteome</keyword>
<dbReference type="AlphaFoldDB" id="M1NYK4"/>
<evidence type="ECO:0000313" key="6">
    <source>
        <dbReference type="EMBL" id="AGF74522.1"/>
    </source>
</evidence>
<comment type="similarity">
    <text evidence="3 4">Belongs to the RlpA family.</text>
</comment>
<evidence type="ECO:0000256" key="2">
    <source>
        <dbReference type="ARBA" id="ARBA00023316"/>
    </source>
</evidence>
<dbReference type="GO" id="GO:0071555">
    <property type="term" value="P:cell wall organization"/>
    <property type="evidence" value="ECO:0007669"/>
    <property type="project" value="UniProtKB-KW"/>
</dbReference>
<protein>
    <recommendedName>
        <fullName evidence="3">Endolytic peptidoglycan transglycosylase RlpA</fullName>
        <ecNumber evidence="3">4.2.2.-</ecNumber>
    </recommendedName>
</protein>
<evidence type="ECO:0000259" key="5">
    <source>
        <dbReference type="Pfam" id="PF03330"/>
    </source>
</evidence>
<name>M1NYK4_BARAA</name>
<comment type="function">
    <text evidence="3">Lytic transglycosylase with a strong preference for naked glycan strands that lack stem peptides.</text>
</comment>
<dbReference type="GO" id="GO:0000270">
    <property type="term" value="P:peptidoglycan metabolic process"/>
    <property type="evidence" value="ECO:0007669"/>
    <property type="project" value="UniProtKB-UniRule"/>
</dbReference>
<dbReference type="Pfam" id="PF03330">
    <property type="entry name" value="DPBB_1"/>
    <property type="match status" value="1"/>
</dbReference>
<gene>
    <name evidence="3 6" type="primary">rlpA</name>
    <name evidence="6" type="ordered locus">BAnh1_06430</name>
</gene>
<dbReference type="InterPro" id="IPR012997">
    <property type="entry name" value="RplA"/>
</dbReference>
<sequence length="273" mass="30661">MMATLQLLTACVNQVTHSVMKDSSDKMEAKIASVPPKLLNNQNQKKDEGRFVVGKPYQIKGKWYHPKDDLSYKRVGKASWYGSYFHGRLTANGEIYNMNLLTAAHPTLPLPSYARVTNLKNGASIIVRVNDRGPFKKDRIIDLSKQAAVMLGYADEGVTDVQVEYVARAPTDNYENSYLMASYVRRDSIPSVTKKKEKDAVFLAFSTDSQRRLIKTSIDKRQPIVNKEQSIKPVLIKLPEAGPILPDKPVLFNQMVFADKAIGKIMINSLNLL</sequence>
<dbReference type="PATRIC" id="fig|1094489.3.peg.787"/>
<dbReference type="GO" id="GO:0009279">
    <property type="term" value="C:cell outer membrane"/>
    <property type="evidence" value="ECO:0007669"/>
    <property type="project" value="TreeGrafter"/>
</dbReference>
<dbReference type="CDD" id="cd22268">
    <property type="entry name" value="DPBB_RlpA-like"/>
    <property type="match status" value="1"/>
</dbReference>
<organism evidence="6 7">
    <name type="scientific">Bartonella australis (strain Aust/NH1)</name>
    <dbReference type="NCBI Taxonomy" id="1094489"/>
    <lineage>
        <taxon>Bacteria</taxon>
        <taxon>Pseudomonadati</taxon>
        <taxon>Pseudomonadota</taxon>
        <taxon>Alphaproteobacteria</taxon>
        <taxon>Hyphomicrobiales</taxon>
        <taxon>Bartonellaceae</taxon>
        <taxon>Bartonella</taxon>
    </lineage>
</organism>
<evidence type="ECO:0000256" key="1">
    <source>
        <dbReference type="ARBA" id="ARBA00023239"/>
    </source>
</evidence>
<dbReference type="PANTHER" id="PTHR34183:SF1">
    <property type="entry name" value="ENDOLYTIC PEPTIDOGLYCAN TRANSGLYCOSYLASE RLPA"/>
    <property type="match status" value="1"/>
</dbReference>
<dbReference type="STRING" id="1094489.BAnh1_06430"/>
<evidence type="ECO:0000313" key="7">
    <source>
        <dbReference type="Proteomes" id="UP000011729"/>
    </source>
</evidence>
<dbReference type="eggNOG" id="COG0797">
    <property type="taxonomic scope" value="Bacteria"/>
</dbReference>
<dbReference type="InterPro" id="IPR009009">
    <property type="entry name" value="RlpA-like_DPBB"/>
</dbReference>
<dbReference type="KEGG" id="baus:BAnh1_06430"/>
<dbReference type="PANTHER" id="PTHR34183">
    <property type="entry name" value="ENDOLYTIC PEPTIDOGLYCAN TRANSGLYCOSYLASE RLPA"/>
    <property type="match status" value="1"/>
</dbReference>
<keyword evidence="2 3" id="KW-0961">Cell wall biogenesis/degradation</keyword>
<keyword evidence="1 3" id="KW-0456">Lyase</keyword>
<dbReference type="HAMAP" id="MF_02071">
    <property type="entry name" value="RlpA"/>
    <property type="match status" value="1"/>
</dbReference>
<evidence type="ECO:0000256" key="3">
    <source>
        <dbReference type="HAMAP-Rule" id="MF_02071"/>
    </source>
</evidence>
<proteinExistence type="inferred from homology"/>
<feature type="domain" description="RlpA-like protein double-psi beta-barrel" evidence="5">
    <location>
        <begin position="75"/>
        <end position="163"/>
    </location>
</feature>
<dbReference type="HOGENOM" id="CLU_042923_3_5_5"/>
<evidence type="ECO:0000256" key="4">
    <source>
        <dbReference type="RuleBase" id="RU003495"/>
    </source>
</evidence>
<reference evidence="6 7" key="1">
    <citation type="journal article" date="2013" name="PLoS Genet.">
        <title>A gene transfer agent and a dynamic repertoire of secretion systems hold the keys to the explosive radiation of the emerging pathogen Bartonella.</title>
        <authorList>
            <person name="Guy L."/>
            <person name="Nystedt B."/>
            <person name="Toft C."/>
            <person name="Zaremba-Niedzwiedzka K."/>
            <person name="Berglund E.C."/>
            <person name="Granberg F."/>
            <person name="Naslund K."/>
            <person name="Eriksson A.S."/>
            <person name="Andersson S.G."/>
        </authorList>
    </citation>
    <scope>NUCLEOTIDE SEQUENCE [LARGE SCALE GENOMIC DNA]</scope>
    <source>
        <strain evidence="6 7">Aust/NH1</strain>
    </source>
</reference>
<keyword evidence="6" id="KW-0449">Lipoprotein</keyword>
<dbReference type="Proteomes" id="UP000011729">
    <property type="component" value="Chromosome"/>
</dbReference>
<dbReference type="InterPro" id="IPR034718">
    <property type="entry name" value="RlpA"/>
</dbReference>
<dbReference type="SUPFAM" id="SSF50685">
    <property type="entry name" value="Barwin-like endoglucanases"/>
    <property type="match status" value="1"/>
</dbReference>